<keyword evidence="3" id="KW-1185">Reference proteome</keyword>
<dbReference type="EMBL" id="JARJCW010000039">
    <property type="protein sequence ID" value="KAJ7206590.1"/>
    <property type="molecule type" value="Genomic_DNA"/>
</dbReference>
<dbReference type="Proteomes" id="UP001219525">
    <property type="component" value="Unassembled WGS sequence"/>
</dbReference>
<sequence>PLFRSFSSEVVDHLYTPSGPEVLQAGAIPNPSYIPEGVAAGIFPTQVAGSSPLLRLYRFAIQDHAYTASVAEADALQGAGYVLETTPGFVYTTQICNSVPLYGLFLTNKDHFYTTSATEREAMMGSGYSDLGITAYVPVPGVTISGDFC</sequence>
<protein>
    <recommendedName>
        <fullName evidence="1">DUF5648 domain-containing protein</fullName>
    </recommendedName>
</protein>
<accession>A0AAD6VBN3</accession>
<reference evidence="2" key="1">
    <citation type="submission" date="2023-03" db="EMBL/GenBank/DDBJ databases">
        <title>Massive genome expansion in bonnet fungi (Mycena s.s.) driven by repeated elements and novel gene families across ecological guilds.</title>
        <authorList>
            <consortium name="Lawrence Berkeley National Laboratory"/>
            <person name="Harder C.B."/>
            <person name="Miyauchi S."/>
            <person name="Viragh M."/>
            <person name="Kuo A."/>
            <person name="Thoen E."/>
            <person name="Andreopoulos B."/>
            <person name="Lu D."/>
            <person name="Skrede I."/>
            <person name="Drula E."/>
            <person name="Henrissat B."/>
            <person name="Morin E."/>
            <person name="Kohler A."/>
            <person name="Barry K."/>
            <person name="LaButti K."/>
            <person name="Morin E."/>
            <person name="Salamov A."/>
            <person name="Lipzen A."/>
            <person name="Mereny Z."/>
            <person name="Hegedus B."/>
            <person name="Baldrian P."/>
            <person name="Stursova M."/>
            <person name="Weitz H."/>
            <person name="Taylor A."/>
            <person name="Grigoriev I.V."/>
            <person name="Nagy L.G."/>
            <person name="Martin F."/>
            <person name="Kauserud H."/>
        </authorList>
    </citation>
    <scope>NUCLEOTIDE SEQUENCE</scope>
    <source>
        <strain evidence="2">9144</strain>
    </source>
</reference>
<feature type="domain" description="DUF5648" evidence="1">
    <location>
        <begin position="1"/>
        <end position="137"/>
    </location>
</feature>
<feature type="non-terminal residue" evidence="2">
    <location>
        <position position="1"/>
    </location>
</feature>
<dbReference type="InterPro" id="IPR043708">
    <property type="entry name" value="DUF5648"/>
</dbReference>
<organism evidence="2 3">
    <name type="scientific">Mycena pura</name>
    <dbReference type="NCBI Taxonomy" id="153505"/>
    <lineage>
        <taxon>Eukaryota</taxon>
        <taxon>Fungi</taxon>
        <taxon>Dikarya</taxon>
        <taxon>Basidiomycota</taxon>
        <taxon>Agaricomycotina</taxon>
        <taxon>Agaricomycetes</taxon>
        <taxon>Agaricomycetidae</taxon>
        <taxon>Agaricales</taxon>
        <taxon>Marasmiineae</taxon>
        <taxon>Mycenaceae</taxon>
        <taxon>Mycena</taxon>
    </lineage>
</organism>
<dbReference type="AlphaFoldDB" id="A0AAD6VBN3"/>
<dbReference type="Pfam" id="PF18885">
    <property type="entry name" value="DUF5648"/>
    <property type="match status" value="1"/>
</dbReference>
<evidence type="ECO:0000313" key="3">
    <source>
        <dbReference type="Proteomes" id="UP001219525"/>
    </source>
</evidence>
<name>A0AAD6VBN3_9AGAR</name>
<evidence type="ECO:0000313" key="2">
    <source>
        <dbReference type="EMBL" id="KAJ7206590.1"/>
    </source>
</evidence>
<proteinExistence type="predicted"/>
<gene>
    <name evidence="2" type="ORF">GGX14DRAFT_366999</name>
</gene>
<comment type="caution">
    <text evidence="2">The sequence shown here is derived from an EMBL/GenBank/DDBJ whole genome shotgun (WGS) entry which is preliminary data.</text>
</comment>
<evidence type="ECO:0000259" key="1">
    <source>
        <dbReference type="Pfam" id="PF18885"/>
    </source>
</evidence>